<dbReference type="EMBL" id="LBQC01000018">
    <property type="protein sequence ID" value="KKP72281.1"/>
    <property type="molecule type" value="Genomic_DNA"/>
</dbReference>
<keyword evidence="1" id="KW-0812">Transmembrane</keyword>
<evidence type="ECO:0000256" key="1">
    <source>
        <dbReference type="SAM" id="Phobius"/>
    </source>
</evidence>
<feature type="transmembrane region" description="Helical" evidence="1">
    <location>
        <begin position="6"/>
        <end position="23"/>
    </location>
</feature>
<proteinExistence type="predicted"/>
<dbReference type="STRING" id="1618478.UR68_C0018G0001"/>
<accession>A0A0G0C818</accession>
<evidence type="ECO:0000313" key="3">
    <source>
        <dbReference type="Proteomes" id="UP000034457"/>
    </source>
</evidence>
<dbReference type="Proteomes" id="UP000034457">
    <property type="component" value="Unassembled WGS sequence"/>
</dbReference>
<sequence length="85" mass="9784">MYKTLFFSLLFLIIVGVVGYFAYNLGQGKQIKNEVAPTETVVSTINDSQKPTNIMINEPEIEINENTISYVIYQGKIYLKYRNKI</sequence>
<feature type="non-terminal residue" evidence="2">
    <location>
        <position position="85"/>
    </location>
</feature>
<dbReference type="AlphaFoldDB" id="A0A0G0C818"/>
<organism evidence="2 3">
    <name type="scientific">Candidatus Roizmanbacteria bacterium GW2011_GWA2_35_19</name>
    <dbReference type="NCBI Taxonomy" id="1618478"/>
    <lineage>
        <taxon>Bacteria</taxon>
        <taxon>Candidatus Roizmaniibacteriota</taxon>
    </lineage>
</organism>
<name>A0A0G0C818_9BACT</name>
<comment type="caution">
    <text evidence="2">The sequence shown here is derived from an EMBL/GenBank/DDBJ whole genome shotgun (WGS) entry which is preliminary data.</text>
</comment>
<keyword evidence="1" id="KW-1133">Transmembrane helix</keyword>
<protein>
    <submittedName>
        <fullName evidence="2">Uncharacterized protein</fullName>
    </submittedName>
</protein>
<gene>
    <name evidence="2" type="ORF">UR68_C0018G0001</name>
</gene>
<reference evidence="2 3" key="1">
    <citation type="journal article" date="2015" name="Nature">
        <title>rRNA introns, odd ribosomes, and small enigmatic genomes across a large radiation of phyla.</title>
        <authorList>
            <person name="Brown C.T."/>
            <person name="Hug L.A."/>
            <person name="Thomas B.C."/>
            <person name="Sharon I."/>
            <person name="Castelle C.J."/>
            <person name="Singh A."/>
            <person name="Wilkins M.J."/>
            <person name="Williams K.H."/>
            <person name="Banfield J.F."/>
        </authorList>
    </citation>
    <scope>NUCLEOTIDE SEQUENCE [LARGE SCALE GENOMIC DNA]</scope>
</reference>
<evidence type="ECO:0000313" key="2">
    <source>
        <dbReference type="EMBL" id="KKP72281.1"/>
    </source>
</evidence>
<keyword evidence="1" id="KW-0472">Membrane</keyword>